<feature type="transmembrane region" description="Helical" evidence="1">
    <location>
        <begin position="208"/>
        <end position="226"/>
    </location>
</feature>
<sequence length="447" mass="48708">MGTTRVVPARVTARPAVLRARPGWPLAVIFLGFPVWWLLGLGMLIFLIMSVPMGVYLYKRRSRLLVPRGFGAWLLFLVWVVIGVGVLWADAPGAVPGGSMGRLLAFAWRIAWYVAATIVLLYVANLSDDELPADRVGRLLGYMFIVTTAGGLLGTFAPHLQLTSPLEMVLHTKNTFLLDAIHPKTAEVDTILGYEQARPMAPFAYANTWGAAYAFFLPFFVITWVWRAGTKRRIAGIVILLASLWPVVYSLDRGLWISLGVIACFSGLKMVARGGRRALRLAVAGLVVGGLVFAVSPLPGMIEARIHNPHSNNRRTLLAEQSVRSALTGSPIVGFGTTRQVQGNLSSLTGGDRPGCKACGAPPLGTQGHLWLLLFANGVVGTVAFGAFFLTRFARHWRERSAYGVAGCCVLLAFGLFLFIYDLVEVPLYTVMIAVALMWRARREADA</sequence>
<keyword evidence="1" id="KW-0812">Transmembrane</keyword>
<reference evidence="3" key="1">
    <citation type="journal article" date="2019" name="Int. J. Syst. Evol. Microbiol.">
        <title>The Global Catalogue of Microorganisms (GCM) 10K type strain sequencing project: providing services to taxonomists for standard genome sequencing and annotation.</title>
        <authorList>
            <consortium name="The Broad Institute Genomics Platform"/>
            <consortium name="The Broad Institute Genome Sequencing Center for Infectious Disease"/>
            <person name="Wu L."/>
            <person name="Ma J."/>
        </authorList>
    </citation>
    <scope>NUCLEOTIDE SEQUENCE [LARGE SCALE GENOMIC DNA]</scope>
    <source>
        <strain evidence="3">JCM 17933</strain>
    </source>
</reference>
<feature type="transmembrane region" description="Helical" evidence="1">
    <location>
        <begin position="279"/>
        <end position="302"/>
    </location>
</feature>
<dbReference type="Proteomes" id="UP001500503">
    <property type="component" value="Unassembled WGS sequence"/>
</dbReference>
<feature type="transmembrane region" description="Helical" evidence="1">
    <location>
        <begin position="35"/>
        <end position="58"/>
    </location>
</feature>
<feature type="transmembrane region" description="Helical" evidence="1">
    <location>
        <begin position="70"/>
        <end position="89"/>
    </location>
</feature>
<evidence type="ECO:0000313" key="3">
    <source>
        <dbReference type="Proteomes" id="UP001500503"/>
    </source>
</evidence>
<accession>A0ABP8PGL2</accession>
<dbReference type="EMBL" id="BAABHF010000010">
    <property type="protein sequence ID" value="GAA4485885.1"/>
    <property type="molecule type" value="Genomic_DNA"/>
</dbReference>
<protein>
    <recommendedName>
        <fullName evidence="4">O-antigen ligase like membrane protein</fullName>
    </recommendedName>
</protein>
<feature type="transmembrane region" description="Helical" evidence="1">
    <location>
        <begin position="255"/>
        <end position="272"/>
    </location>
</feature>
<feature type="transmembrane region" description="Helical" evidence="1">
    <location>
        <begin position="402"/>
        <end position="420"/>
    </location>
</feature>
<evidence type="ECO:0000313" key="2">
    <source>
        <dbReference type="EMBL" id="GAA4485885.1"/>
    </source>
</evidence>
<name>A0ABP8PGL2_9ACTN</name>
<keyword evidence="1" id="KW-0472">Membrane</keyword>
<keyword evidence="1" id="KW-1133">Transmembrane helix</keyword>
<feature type="transmembrane region" description="Helical" evidence="1">
    <location>
        <begin position="109"/>
        <end position="127"/>
    </location>
</feature>
<keyword evidence="3" id="KW-1185">Reference proteome</keyword>
<feature type="transmembrane region" description="Helical" evidence="1">
    <location>
        <begin position="233"/>
        <end position="249"/>
    </location>
</feature>
<evidence type="ECO:0000256" key="1">
    <source>
        <dbReference type="SAM" id="Phobius"/>
    </source>
</evidence>
<feature type="transmembrane region" description="Helical" evidence="1">
    <location>
        <begin position="370"/>
        <end position="390"/>
    </location>
</feature>
<gene>
    <name evidence="2" type="ORF">GCM10023191_011140</name>
</gene>
<proteinExistence type="predicted"/>
<evidence type="ECO:0008006" key="4">
    <source>
        <dbReference type="Google" id="ProtNLM"/>
    </source>
</evidence>
<comment type="caution">
    <text evidence="2">The sequence shown here is derived from an EMBL/GenBank/DDBJ whole genome shotgun (WGS) entry which is preliminary data.</text>
</comment>
<organism evidence="2 3">
    <name type="scientific">Actinoallomurus oryzae</name>
    <dbReference type="NCBI Taxonomy" id="502180"/>
    <lineage>
        <taxon>Bacteria</taxon>
        <taxon>Bacillati</taxon>
        <taxon>Actinomycetota</taxon>
        <taxon>Actinomycetes</taxon>
        <taxon>Streptosporangiales</taxon>
        <taxon>Thermomonosporaceae</taxon>
        <taxon>Actinoallomurus</taxon>
    </lineage>
</organism>
<dbReference type="RefSeq" id="WP_345458294.1">
    <property type="nucleotide sequence ID" value="NZ_BAABHF010000010.1"/>
</dbReference>
<feature type="transmembrane region" description="Helical" evidence="1">
    <location>
        <begin position="139"/>
        <end position="160"/>
    </location>
</feature>